<proteinExistence type="predicted"/>
<name>A0ACC2XFL2_9TREE</name>
<evidence type="ECO:0000313" key="2">
    <source>
        <dbReference type="Proteomes" id="UP001234202"/>
    </source>
</evidence>
<gene>
    <name evidence="1" type="ORF">QFC24_004279</name>
</gene>
<organism evidence="1 2">
    <name type="scientific">Naganishia onofrii</name>
    <dbReference type="NCBI Taxonomy" id="1851511"/>
    <lineage>
        <taxon>Eukaryota</taxon>
        <taxon>Fungi</taxon>
        <taxon>Dikarya</taxon>
        <taxon>Basidiomycota</taxon>
        <taxon>Agaricomycotina</taxon>
        <taxon>Tremellomycetes</taxon>
        <taxon>Filobasidiales</taxon>
        <taxon>Filobasidiaceae</taxon>
        <taxon>Naganishia</taxon>
    </lineage>
</organism>
<reference evidence="1" key="1">
    <citation type="submission" date="2023-04" db="EMBL/GenBank/DDBJ databases">
        <title>Draft Genome sequencing of Naganishia species isolated from polar environments using Oxford Nanopore Technology.</title>
        <authorList>
            <person name="Leo P."/>
            <person name="Venkateswaran K."/>
        </authorList>
    </citation>
    <scope>NUCLEOTIDE SEQUENCE</scope>
    <source>
        <strain evidence="1">DBVPG 5303</strain>
    </source>
</reference>
<dbReference type="EMBL" id="JASBWV010000015">
    <property type="protein sequence ID" value="KAJ9122052.1"/>
    <property type="molecule type" value="Genomic_DNA"/>
</dbReference>
<comment type="caution">
    <text evidence="1">The sequence shown here is derived from an EMBL/GenBank/DDBJ whole genome shotgun (WGS) entry which is preliminary data.</text>
</comment>
<accession>A0ACC2XFL2</accession>
<evidence type="ECO:0000313" key="1">
    <source>
        <dbReference type="EMBL" id="KAJ9122052.1"/>
    </source>
</evidence>
<sequence>MSSALSYDTLKTVVAHDTVLTMYDRNGVQTRMDANLLRLKTVSGLEKCALKFPKDEEGLYRIHINVRCESAFFFALQLAYKRLTHQGDDSLIRNKHQKAEIKLVAALSLSGVKIILYFAKFYGMRGVYEELERLVCHNDFLRYCHSERTGRNIQRYFASKSKKPANPTKGGNGFQQYVTGLSPYETGLYLVNLELAKQRQELKAAQLAVYHASLDETIDKKVNRKKIPVPPAVRWSPTVDIHVFA</sequence>
<keyword evidence="2" id="KW-1185">Reference proteome</keyword>
<dbReference type="Proteomes" id="UP001234202">
    <property type="component" value="Unassembled WGS sequence"/>
</dbReference>
<protein>
    <submittedName>
        <fullName evidence="1">Uncharacterized protein</fullName>
    </submittedName>
</protein>